<evidence type="ECO:0000256" key="6">
    <source>
        <dbReference type="ARBA" id="ARBA00023242"/>
    </source>
</evidence>
<evidence type="ECO:0000256" key="8">
    <source>
        <dbReference type="ARBA" id="ARBA00050903"/>
    </source>
</evidence>
<keyword evidence="5" id="KW-0949">S-adenosyl-L-methionine</keyword>
<dbReference type="FunFam" id="3.40.50.150:FF:000077">
    <property type="entry name" value="HemK methyltransferase family member 2"/>
    <property type="match status" value="1"/>
</dbReference>
<evidence type="ECO:0000256" key="7">
    <source>
        <dbReference type="ARBA" id="ARBA00048619"/>
    </source>
</evidence>
<dbReference type="PROSITE" id="PS00092">
    <property type="entry name" value="N6_MTASE"/>
    <property type="match status" value="1"/>
</dbReference>
<sequence>MIPTPCTDLLTQPQFSTVYPPSEDSFLFLDALEKDFTFLTEHLKPAVVLELGSGSGVISTFLSKLLRIPTMFIGVDISEKACLATKSVFMFNNSLGLVDSVCGNLLSTFSDRAPGIADIILFNPPYVPTSVSEVKNAGCLATAAWAGGIKGRQVIDEFIPQVSSRLSNRGVLYLLLLRENQPSEVHELVRKSSNGRLSKAVCLMNRTCRNENLSVYRYYDPTVHGQTPEI</sequence>
<evidence type="ECO:0000256" key="15">
    <source>
        <dbReference type="ARBA" id="ARBA00093624"/>
    </source>
</evidence>
<dbReference type="STRING" id="70667.A0A183TIF0"/>
<evidence type="ECO:0000256" key="10">
    <source>
        <dbReference type="ARBA" id="ARBA00062344"/>
    </source>
</evidence>
<comment type="subunit">
    <text evidence="10">Heterodimer; heterodimerization with TRMT112 is required for S-adenosyl-L-methionine-binding.</text>
</comment>
<dbReference type="Proteomes" id="UP000275846">
    <property type="component" value="Unassembled WGS sequence"/>
</dbReference>
<gene>
    <name evidence="17" type="ORF">SSLN_LOCUS16248</name>
</gene>
<reference evidence="19" key="1">
    <citation type="submission" date="2016-06" db="UniProtKB">
        <authorList>
            <consortium name="WormBaseParasite"/>
        </authorList>
    </citation>
    <scope>IDENTIFICATION</scope>
</reference>
<comment type="catalytic activity">
    <reaction evidence="7">
        <text>L-lysyl-[histone] + S-adenosyl-L-methionine = N(6)-methyl-L-lysyl-[histone] + S-adenosyl-L-homocysteine + H(+)</text>
        <dbReference type="Rhea" id="RHEA:10024"/>
        <dbReference type="Rhea" id="RHEA-COMP:9845"/>
        <dbReference type="Rhea" id="RHEA-COMP:9846"/>
        <dbReference type="ChEBI" id="CHEBI:15378"/>
        <dbReference type="ChEBI" id="CHEBI:29969"/>
        <dbReference type="ChEBI" id="CHEBI:57856"/>
        <dbReference type="ChEBI" id="CHEBI:59789"/>
        <dbReference type="ChEBI" id="CHEBI:61929"/>
    </reaction>
    <physiologicalReaction direction="left-to-right" evidence="7">
        <dbReference type="Rhea" id="RHEA:10025"/>
    </physiologicalReaction>
</comment>
<dbReference type="PANTHER" id="PTHR45875">
    <property type="entry name" value="METHYLTRANSFERASE N6AMT1"/>
    <property type="match status" value="1"/>
</dbReference>
<dbReference type="Gene3D" id="3.40.50.150">
    <property type="entry name" value="Vaccinia Virus protein VP39"/>
    <property type="match status" value="1"/>
</dbReference>
<evidence type="ECO:0000256" key="13">
    <source>
        <dbReference type="ARBA" id="ARBA00080992"/>
    </source>
</evidence>
<protein>
    <recommendedName>
        <fullName evidence="15">Methyltransferase HEMK2</fullName>
    </recommendedName>
    <alternativeName>
        <fullName evidence="14">HemK methyltransferase family member 2</fullName>
    </alternativeName>
    <alternativeName>
        <fullName evidence="12">Lysine N-methyltransferase 9</fullName>
    </alternativeName>
    <alternativeName>
        <fullName evidence="11">Methylarsonite methyltransferase N6AMT1</fullName>
    </alternativeName>
    <alternativeName>
        <fullName evidence="16">Methyltransferase N6AMT1</fullName>
    </alternativeName>
    <alternativeName>
        <fullName evidence="13">Protein N(5)-glutamine methyltransferase</fullName>
    </alternativeName>
</protein>
<dbReference type="GO" id="GO:0005634">
    <property type="term" value="C:nucleus"/>
    <property type="evidence" value="ECO:0007669"/>
    <property type="project" value="UniProtKB-SubCell"/>
</dbReference>
<evidence type="ECO:0000313" key="18">
    <source>
        <dbReference type="Proteomes" id="UP000275846"/>
    </source>
</evidence>
<keyword evidence="6" id="KW-0539">Nucleus</keyword>
<evidence type="ECO:0000256" key="4">
    <source>
        <dbReference type="ARBA" id="ARBA00022679"/>
    </source>
</evidence>
<comment type="function">
    <text evidence="9">Methyltransferase that can methylate proteins and, to a lower extent, arsenic. Catalytic subunit of a heterodimer with TRMT112, which monomethylates 'Lys-12' of histone H4 (H4K12me1), a modification present at the promoters of numerous genes encoding cell cycle regulators. Catalytic subunit of a heterodimer with TRMT112, which catalyzes N5-methylation of Glu residue of proteins with a Gly-Gln-Xaa-Xaa-Xaa-Arg motif. Methylates ETF1 on 'Gln-185'; ETF1 needs to be complexed to ERF3 in its GTP-bound form to be efficiently methylated. May also play a role in the modulation of arsenic-induced toxicity by mediating the conversion of monomethylarsonous acid (3+) into the less toxic dimethylarsonic acid. It however only plays a limited role in arsenic metabolism compared with AS3MT.</text>
</comment>
<dbReference type="WBParaSite" id="SSLN_0001686001-mRNA-1">
    <property type="protein sequence ID" value="SSLN_0001686001-mRNA-1"/>
    <property type="gene ID" value="SSLN_0001686001"/>
</dbReference>
<dbReference type="GO" id="GO:0035657">
    <property type="term" value="C:eRF1 methyltransferase complex"/>
    <property type="evidence" value="ECO:0007669"/>
    <property type="project" value="TreeGrafter"/>
</dbReference>
<organism evidence="19">
    <name type="scientific">Schistocephalus solidus</name>
    <name type="common">Tapeworm</name>
    <dbReference type="NCBI Taxonomy" id="70667"/>
    <lineage>
        <taxon>Eukaryota</taxon>
        <taxon>Metazoa</taxon>
        <taxon>Spiralia</taxon>
        <taxon>Lophotrochozoa</taxon>
        <taxon>Platyhelminthes</taxon>
        <taxon>Cestoda</taxon>
        <taxon>Eucestoda</taxon>
        <taxon>Diphyllobothriidea</taxon>
        <taxon>Diphyllobothriidae</taxon>
        <taxon>Schistocephalus</taxon>
    </lineage>
</organism>
<dbReference type="GO" id="GO:0003676">
    <property type="term" value="F:nucleic acid binding"/>
    <property type="evidence" value="ECO:0007669"/>
    <property type="project" value="InterPro"/>
</dbReference>
<evidence type="ECO:0000256" key="2">
    <source>
        <dbReference type="ARBA" id="ARBA00006149"/>
    </source>
</evidence>
<name>A0A183TIF0_SCHSO</name>
<reference evidence="17 18" key="2">
    <citation type="submission" date="2018-11" db="EMBL/GenBank/DDBJ databases">
        <authorList>
            <consortium name="Pathogen Informatics"/>
        </authorList>
    </citation>
    <scope>NUCLEOTIDE SEQUENCE [LARGE SCALE GENOMIC DNA]</scope>
    <source>
        <strain evidence="17 18">NST_G2</strain>
    </source>
</reference>
<evidence type="ECO:0000313" key="19">
    <source>
        <dbReference type="WBParaSite" id="SSLN_0001686001-mRNA-1"/>
    </source>
</evidence>
<dbReference type="PANTHER" id="PTHR45875:SF1">
    <property type="entry name" value="METHYLTRANSFERASE N6AMT1"/>
    <property type="match status" value="1"/>
</dbReference>
<comment type="similarity">
    <text evidence="2">Belongs to the eukaryotic/archaeal PrmC-related family.</text>
</comment>
<evidence type="ECO:0000256" key="5">
    <source>
        <dbReference type="ARBA" id="ARBA00022691"/>
    </source>
</evidence>
<dbReference type="InterPro" id="IPR052190">
    <property type="entry name" value="Euk-Arch_PrmC-MTase"/>
</dbReference>
<dbReference type="OrthoDB" id="406152at2759"/>
<evidence type="ECO:0000256" key="1">
    <source>
        <dbReference type="ARBA" id="ARBA00004123"/>
    </source>
</evidence>
<evidence type="ECO:0000256" key="16">
    <source>
        <dbReference type="ARBA" id="ARBA00093667"/>
    </source>
</evidence>
<dbReference type="InterPro" id="IPR029063">
    <property type="entry name" value="SAM-dependent_MTases_sf"/>
</dbReference>
<dbReference type="EMBL" id="UYSU01040861">
    <property type="protein sequence ID" value="VDM02634.1"/>
    <property type="molecule type" value="Genomic_DNA"/>
</dbReference>
<evidence type="ECO:0000256" key="12">
    <source>
        <dbReference type="ARBA" id="ARBA00076540"/>
    </source>
</evidence>
<evidence type="ECO:0000256" key="3">
    <source>
        <dbReference type="ARBA" id="ARBA00022603"/>
    </source>
</evidence>
<evidence type="ECO:0000256" key="14">
    <source>
        <dbReference type="ARBA" id="ARBA00083337"/>
    </source>
</evidence>
<dbReference type="GO" id="GO:0036009">
    <property type="term" value="F:protein-glutamine N-methyltransferase activity"/>
    <property type="evidence" value="ECO:0007669"/>
    <property type="project" value="UniProtKB-ARBA"/>
</dbReference>
<dbReference type="InterPro" id="IPR002052">
    <property type="entry name" value="DNA_methylase_N6_adenine_CS"/>
</dbReference>
<keyword evidence="4" id="KW-0808">Transferase</keyword>
<proteinExistence type="inferred from homology"/>
<dbReference type="SUPFAM" id="SSF53335">
    <property type="entry name" value="S-adenosyl-L-methionine-dependent methyltransferases"/>
    <property type="match status" value="1"/>
</dbReference>
<dbReference type="GO" id="GO:0032259">
    <property type="term" value="P:methylation"/>
    <property type="evidence" value="ECO:0007669"/>
    <property type="project" value="UniProtKB-KW"/>
</dbReference>
<dbReference type="AlphaFoldDB" id="A0A183TIF0"/>
<keyword evidence="3" id="KW-0489">Methyltransferase</keyword>
<keyword evidence="18" id="KW-1185">Reference proteome</keyword>
<evidence type="ECO:0000256" key="9">
    <source>
        <dbReference type="ARBA" id="ARBA00053180"/>
    </source>
</evidence>
<comment type="catalytic activity">
    <reaction evidence="8">
        <text>methylarsonous acid + S-adenosyl-L-methionine = dimethylarsinate + S-adenosyl-L-homocysteine + 2 H(+)</text>
        <dbReference type="Rhea" id="RHEA:11684"/>
        <dbReference type="ChEBI" id="CHEBI:15378"/>
        <dbReference type="ChEBI" id="CHEBI:16223"/>
        <dbReference type="ChEBI" id="CHEBI:17826"/>
        <dbReference type="ChEBI" id="CHEBI:57856"/>
        <dbReference type="ChEBI" id="CHEBI:59789"/>
    </reaction>
</comment>
<dbReference type="CDD" id="cd02440">
    <property type="entry name" value="AdoMet_MTases"/>
    <property type="match status" value="1"/>
</dbReference>
<comment type="subcellular location">
    <subcellularLocation>
        <location evidence="1">Nucleus</location>
    </subcellularLocation>
</comment>
<evidence type="ECO:0000313" key="17">
    <source>
        <dbReference type="EMBL" id="VDM02634.1"/>
    </source>
</evidence>
<evidence type="ECO:0000256" key="11">
    <source>
        <dbReference type="ARBA" id="ARBA00075330"/>
    </source>
</evidence>
<accession>A0A183TIF0</accession>